<dbReference type="PRINTS" id="PR01100">
    <property type="entry name" value="SHIKIMTKNASE"/>
</dbReference>
<dbReference type="Gene3D" id="3.40.50.300">
    <property type="entry name" value="P-loop containing nucleotide triphosphate hydrolases"/>
    <property type="match status" value="1"/>
</dbReference>
<evidence type="ECO:0000256" key="1">
    <source>
        <dbReference type="ARBA" id="ARBA00004842"/>
    </source>
</evidence>
<dbReference type="GO" id="GO:0004765">
    <property type="term" value="F:shikimate kinase activity"/>
    <property type="evidence" value="ECO:0007669"/>
    <property type="project" value="UniProtKB-UniRule"/>
</dbReference>
<keyword evidence="4 11" id="KW-0028">Amino-acid biosynthesis</keyword>
<dbReference type="GO" id="GO:0008652">
    <property type="term" value="P:amino acid biosynthetic process"/>
    <property type="evidence" value="ECO:0007669"/>
    <property type="project" value="UniProtKB-KW"/>
</dbReference>
<dbReference type="InterPro" id="IPR031322">
    <property type="entry name" value="Shikimate/glucono_kinase"/>
</dbReference>
<comment type="pathway">
    <text evidence="1 11">Metabolic intermediate biosynthesis; chorismate biosynthesis; chorismate from D-erythrose 4-phosphate and phosphoenolpyruvate: step 5/7.</text>
</comment>
<evidence type="ECO:0000256" key="8">
    <source>
        <dbReference type="ARBA" id="ARBA00022840"/>
    </source>
</evidence>
<keyword evidence="9 11" id="KW-0057">Aromatic amino acid biosynthesis</keyword>
<accession>A0A2A5WKE2</accession>
<keyword evidence="11" id="KW-0479">Metal-binding</keyword>
<keyword evidence="5 11" id="KW-0808">Transferase</keyword>
<evidence type="ECO:0000256" key="7">
    <source>
        <dbReference type="ARBA" id="ARBA00022777"/>
    </source>
</evidence>
<protein>
    <recommendedName>
        <fullName evidence="3 11">Shikimate kinase</fullName>
        <shortName evidence="11">SK</shortName>
        <ecNumber evidence="3 11">2.7.1.71</ecNumber>
    </recommendedName>
</protein>
<dbReference type="PROSITE" id="PS01128">
    <property type="entry name" value="SHIKIMATE_KINASE"/>
    <property type="match status" value="1"/>
</dbReference>
<feature type="binding site" evidence="11">
    <location>
        <position position="120"/>
    </location>
    <ligand>
        <name>ATP</name>
        <dbReference type="ChEBI" id="CHEBI:30616"/>
    </ligand>
</feature>
<dbReference type="GO" id="GO:0005524">
    <property type="term" value="F:ATP binding"/>
    <property type="evidence" value="ECO:0007669"/>
    <property type="project" value="UniProtKB-UniRule"/>
</dbReference>
<dbReference type="InterPro" id="IPR023000">
    <property type="entry name" value="Shikimate_kinase_CS"/>
</dbReference>
<evidence type="ECO:0000256" key="11">
    <source>
        <dbReference type="HAMAP-Rule" id="MF_00109"/>
    </source>
</evidence>
<dbReference type="GO" id="GO:0009423">
    <property type="term" value="P:chorismate biosynthetic process"/>
    <property type="evidence" value="ECO:0007669"/>
    <property type="project" value="UniProtKB-UniRule"/>
</dbReference>
<dbReference type="PANTHER" id="PTHR21087">
    <property type="entry name" value="SHIKIMATE KINASE"/>
    <property type="match status" value="1"/>
</dbReference>
<feature type="binding site" evidence="11">
    <location>
        <position position="82"/>
    </location>
    <ligand>
        <name>substrate</name>
    </ligand>
</feature>
<dbReference type="PANTHER" id="PTHR21087:SF16">
    <property type="entry name" value="SHIKIMATE KINASE 1, CHLOROPLASTIC"/>
    <property type="match status" value="1"/>
</dbReference>
<dbReference type="Pfam" id="PF01202">
    <property type="entry name" value="SKI"/>
    <property type="match status" value="1"/>
</dbReference>
<dbReference type="UniPathway" id="UPA00053">
    <property type="reaction ID" value="UER00088"/>
</dbReference>
<evidence type="ECO:0000256" key="3">
    <source>
        <dbReference type="ARBA" id="ARBA00012154"/>
    </source>
</evidence>
<feature type="binding site" evidence="11">
    <location>
        <position position="36"/>
    </location>
    <ligand>
        <name>substrate</name>
    </ligand>
</feature>
<dbReference type="NCBIfam" id="NF003456">
    <property type="entry name" value="PRK05057.1"/>
    <property type="match status" value="1"/>
</dbReference>
<comment type="caution">
    <text evidence="13">The sequence shown here is derived from an EMBL/GenBank/DDBJ whole genome shotgun (WGS) entry which is preliminary data.</text>
</comment>
<feature type="binding site" evidence="11">
    <location>
        <begin position="14"/>
        <end position="19"/>
    </location>
    <ligand>
        <name>ATP</name>
        <dbReference type="ChEBI" id="CHEBI:30616"/>
    </ligand>
</feature>
<dbReference type="EMBL" id="NTKD01000065">
    <property type="protein sequence ID" value="PDH36586.1"/>
    <property type="molecule type" value="Genomic_DNA"/>
</dbReference>
<evidence type="ECO:0000256" key="4">
    <source>
        <dbReference type="ARBA" id="ARBA00022605"/>
    </source>
</evidence>
<dbReference type="GO" id="GO:0000287">
    <property type="term" value="F:magnesium ion binding"/>
    <property type="evidence" value="ECO:0007669"/>
    <property type="project" value="UniProtKB-UniRule"/>
</dbReference>
<keyword evidence="7 11" id="KW-0418">Kinase</keyword>
<feature type="domain" description="AAA+ ATPase" evidence="12">
    <location>
        <begin position="3"/>
        <end position="157"/>
    </location>
</feature>
<dbReference type="Proteomes" id="UP000219327">
    <property type="component" value="Unassembled WGS sequence"/>
</dbReference>
<evidence type="ECO:0000313" key="13">
    <source>
        <dbReference type="EMBL" id="PDH36586.1"/>
    </source>
</evidence>
<comment type="cofactor">
    <cofactor evidence="11">
        <name>Mg(2+)</name>
        <dbReference type="ChEBI" id="CHEBI:18420"/>
    </cofactor>
    <text evidence="11">Binds 1 Mg(2+) ion per subunit.</text>
</comment>
<comment type="subcellular location">
    <subcellularLocation>
        <location evidence="11">Cytoplasm</location>
    </subcellularLocation>
</comment>
<evidence type="ECO:0000256" key="2">
    <source>
        <dbReference type="ARBA" id="ARBA00006997"/>
    </source>
</evidence>
<evidence type="ECO:0000256" key="9">
    <source>
        <dbReference type="ARBA" id="ARBA00023141"/>
    </source>
</evidence>
<keyword evidence="6 11" id="KW-0547">Nucleotide-binding</keyword>
<dbReference type="GO" id="GO:0009073">
    <property type="term" value="P:aromatic amino acid family biosynthetic process"/>
    <property type="evidence" value="ECO:0007669"/>
    <property type="project" value="UniProtKB-KW"/>
</dbReference>
<dbReference type="SUPFAM" id="SSF52540">
    <property type="entry name" value="P-loop containing nucleoside triphosphate hydrolases"/>
    <property type="match status" value="1"/>
</dbReference>
<comment type="caution">
    <text evidence="11">Lacks conserved residue(s) required for the propagation of feature annotation.</text>
</comment>
<evidence type="ECO:0000256" key="5">
    <source>
        <dbReference type="ARBA" id="ARBA00022679"/>
    </source>
</evidence>
<keyword evidence="11" id="KW-0460">Magnesium</keyword>
<keyword evidence="11" id="KW-0963">Cytoplasm</keyword>
<evidence type="ECO:0000259" key="12">
    <source>
        <dbReference type="SMART" id="SM00382"/>
    </source>
</evidence>
<feature type="binding site" evidence="11">
    <location>
        <position position="18"/>
    </location>
    <ligand>
        <name>Mg(2+)</name>
        <dbReference type="ChEBI" id="CHEBI:18420"/>
    </ligand>
</feature>
<dbReference type="HAMAP" id="MF_00109">
    <property type="entry name" value="Shikimate_kinase"/>
    <property type="match status" value="1"/>
</dbReference>
<comment type="catalytic activity">
    <reaction evidence="10 11">
        <text>shikimate + ATP = 3-phosphoshikimate + ADP + H(+)</text>
        <dbReference type="Rhea" id="RHEA:13121"/>
        <dbReference type="ChEBI" id="CHEBI:15378"/>
        <dbReference type="ChEBI" id="CHEBI:30616"/>
        <dbReference type="ChEBI" id="CHEBI:36208"/>
        <dbReference type="ChEBI" id="CHEBI:145989"/>
        <dbReference type="ChEBI" id="CHEBI:456216"/>
        <dbReference type="EC" id="2.7.1.71"/>
    </reaction>
</comment>
<reference evidence="13 14" key="1">
    <citation type="submission" date="2017-08" db="EMBL/GenBank/DDBJ databases">
        <title>Fine stratification of microbial communities through a metagenomic profile of the photic zone.</title>
        <authorList>
            <person name="Haro-Moreno J.M."/>
            <person name="Lopez-Perez M."/>
            <person name="De La Torre J."/>
            <person name="Picazo A."/>
            <person name="Camacho A."/>
            <person name="Rodriguez-Valera F."/>
        </authorList>
    </citation>
    <scope>NUCLEOTIDE SEQUENCE [LARGE SCALE GENOMIC DNA]</scope>
    <source>
        <strain evidence="13">MED-G24</strain>
    </source>
</reference>
<dbReference type="InterPro" id="IPR027417">
    <property type="entry name" value="P-loop_NTPase"/>
</dbReference>
<gene>
    <name evidence="11" type="primary">aroK</name>
    <name evidence="13" type="ORF">CNE99_09495</name>
</gene>
<name>A0A2A5WKE2_9GAMM</name>
<dbReference type="GO" id="GO:0005829">
    <property type="term" value="C:cytosol"/>
    <property type="evidence" value="ECO:0007669"/>
    <property type="project" value="TreeGrafter"/>
</dbReference>
<dbReference type="InterPro" id="IPR003593">
    <property type="entry name" value="AAA+_ATPase"/>
</dbReference>
<feature type="binding site" evidence="11">
    <location>
        <position position="60"/>
    </location>
    <ligand>
        <name>substrate</name>
    </ligand>
</feature>
<dbReference type="EC" id="2.7.1.71" evidence="3 11"/>
<dbReference type="AlphaFoldDB" id="A0A2A5WKE2"/>
<dbReference type="SMART" id="SM00382">
    <property type="entry name" value="AAA"/>
    <property type="match status" value="1"/>
</dbReference>
<comment type="function">
    <text evidence="11">Catalyzes the specific phosphorylation of the 3-hydroxyl group of shikimic acid using ATP as a cosubstrate.</text>
</comment>
<organism evidence="13 14">
    <name type="scientific">OM182 bacterium MED-G24</name>
    <dbReference type="NCBI Taxonomy" id="1986255"/>
    <lineage>
        <taxon>Bacteria</taxon>
        <taxon>Pseudomonadati</taxon>
        <taxon>Pseudomonadota</taxon>
        <taxon>Gammaproteobacteria</taxon>
        <taxon>OMG group</taxon>
        <taxon>OM182 clade</taxon>
    </lineage>
</organism>
<dbReference type="CDD" id="cd00464">
    <property type="entry name" value="SK"/>
    <property type="match status" value="1"/>
</dbReference>
<dbReference type="InterPro" id="IPR000623">
    <property type="entry name" value="Shikimate_kinase/TSH1"/>
</dbReference>
<comment type="subunit">
    <text evidence="11">Monomer.</text>
</comment>
<evidence type="ECO:0000256" key="6">
    <source>
        <dbReference type="ARBA" id="ARBA00022741"/>
    </source>
</evidence>
<proteinExistence type="inferred from homology"/>
<evidence type="ECO:0000313" key="14">
    <source>
        <dbReference type="Proteomes" id="UP000219327"/>
    </source>
</evidence>
<sequence>MLATRNVFLVGPMGVGKTTIGRLLARELRLRFIDSDQEIEKRAGAEIAWIFDMEGEQGFRERETRVLEDICQQTGLLIATGGGAVLRNENRRILNQFGVVVFLDTTVDVQLKRTGNDKKRPLLQSDDRRAVLTKMREERDPIYLEVADVHVNVGDASSRRTVNKIIRLLEKQGVVVRDDQSDRG</sequence>
<feature type="binding site" evidence="11">
    <location>
        <position position="139"/>
    </location>
    <ligand>
        <name>substrate</name>
    </ligand>
</feature>
<keyword evidence="8 11" id="KW-0067">ATP-binding</keyword>
<comment type="similarity">
    <text evidence="2 11">Belongs to the shikimate kinase family.</text>
</comment>
<evidence type="ECO:0000256" key="10">
    <source>
        <dbReference type="ARBA" id="ARBA00048567"/>
    </source>
</evidence>